<evidence type="ECO:0000313" key="4">
    <source>
        <dbReference type="Proteomes" id="UP000649573"/>
    </source>
</evidence>
<sequence length="366" mass="38612">MADVAEPEFPEDVKTAEEAREDNYWTNQEGGGDGLIKGQGLGGAWEESSFKEDFDKAWDAAAGLISGDANVAEAVGDIEGFVSGLPIAGLIADPLHTLLTFGLGFLIDVIKPLDDALKLVTGDEEELKNAAEEFGEVSKKLEELAKTFKDKIGSGLSSWHGQSADAARERLVEFGTGIEETKGVADSIVTLLEGSAALMKTAYDLVMDLIASLIEWLIITWLAAQAAAVPTLGASEVAAAAATTAEVAVATTRVSRIVQRVTSVLQKIGKVLKVLSGKLAGPKWWRTTAEKFAGKDAMETFRGVDKAGNVIGPGGWKGSAQQFGKDALSNAGTTLLDNAKSDGKGVYDMVTDDGPDHEDINRKLSI</sequence>
<protein>
    <recommendedName>
        <fullName evidence="5">Proteins of 100 residues with WXG</fullName>
    </recommendedName>
</protein>
<feature type="compositionally biased region" description="Basic and acidic residues" evidence="2">
    <location>
        <begin position="11"/>
        <end position="23"/>
    </location>
</feature>
<gene>
    <name evidence="3" type="ORF">GCM10010178_87950</name>
</gene>
<name>A0ABQ2VGD6_9PSEU</name>
<feature type="coiled-coil region" evidence="1">
    <location>
        <begin position="113"/>
        <end position="147"/>
    </location>
</feature>
<dbReference type="EMBL" id="BMRE01000088">
    <property type="protein sequence ID" value="GGU84040.1"/>
    <property type="molecule type" value="Genomic_DNA"/>
</dbReference>
<dbReference type="Gene3D" id="1.10.287.1060">
    <property type="entry name" value="ESAT-6-like"/>
    <property type="match status" value="1"/>
</dbReference>
<proteinExistence type="predicted"/>
<accession>A0ABQ2VGD6</accession>
<evidence type="ECO:0000313" key="3">
    <source>
        <dbReference type="EMBL" id="GGU84040.1"/>
    </source>
</evidence>
<dbReference type="InterPro" id="IPR036689">
    <property type="entry name" value="ESAT-6-like_sf"/>
</dbReference>
<feature type="region of interest" description="Disordered" evidence="2">
    <location>
        <begin position="1"/>
        <end position="31"/>
    </location>
</feature>
<keyword evidence="1" id="KW-0175">Coiled coil</keyword>
<comment type="caution">
    <text evidence="3">The sequence shown here is derived from an EMBL/GenBank/DDBJ whole genome shotgun (WGS) entry which is preliminary data.</text>
</comment>
<feature type="compositionally biased region" description="Acidic residues" evidence="2">
    <location>
        <begin position="1"/>
        <end position="10"/>
    </location>
</feature>
<reference evidence="4" key="1">
    <citation type="journal article" date="2019" name="Int. J. Syst. Evol. Microbiol.">
        <title>The Global Catalogue of Microorganisms (GCM) 10K type strain sequencing project: providing services to taxonomists for standard genome sequencing and annotation.</title>
        <authorList>
            <consortium name="The Broad Institute Genomics Platform"/>
            <consortium name="The Broad Institute Genome Sequencing Center for Infectious Disease"/>
            <person name="Wu L."/>
            <person name="Ma J."/>
        </authorList>
    </citation>
    <scope>NUCLEOTIDE SEQUENCE [LARGE SCALE GENOMIC DNA]</scope>
    <source>
        <strain evidence="4">JCM 3296</strain>
    </source>
</reference>
<dbReference type="SUPFAM" id="SSF140453">
    <property type="entry name" value="EsxAB dimer-like"/>
    <property type="match status" value="1"/>
</dbReference>
<evidence type="ECO:0000256" key="2">
    <source>
        <dbReference type="SAM" id="MobiDB-lite"/>
    </source>
</evidence>
<dbReference type="Proteomes" id="UP000649573">
    <property type="component" value="Unassembled WGS sequence"/>
</dbReference>
<organism evidence="3 4">
    <name type="scientific">Lentzea flava</name>
    <dbReference type="NCBI Taxonomy" id="103732"/>
    <lineage>
        <taxon>Bacteria</taxon>
        <taxon>Bacillati</taxon>
        <taxon>Actinomycetota</taxon>
        <taxon>Actinomycetes</taxon>
        <taxon>Pseudonocardiales</taxon>
        <taxon>Pseudonocardiaceae</taxon>
        <taxon>Lentzea</taxon>
    </lineage>
</organism>
<evidence type="ECO:0008006" key="5">
    <source>
        <dbReference type="Google" id="ProtNLM"/>
    </source>
</evidence>
<evidence type="ECO:0000256" key="1">
    <source>
        <dbReference type="SAM" id="Coils"/>
    </source>
</evidence>
<keyword evidence="4" id="KW-1185">Reference proteome</keyword>